<dbReference type="Proteomes" id="UP000708208">
    <property type="component" value="Unassembled WGS sequence"/>
</dbReference>
<dbReference type="EMBL" id="CAJVCH010546380">
    <property type="protein sequence ID" value="CAG7828172.1"/>
    <property type="molecule type" value="Genomic_DNA"/>
</dbReference>
<name>A0A8J2LB49_9HEXA</name>
<sequence>MQKGPFKHILYEGAPIYPHVSISFMSIPRSMNVQYKNHSRPSASNGMYRHPQSLFIPLPFGPLKATMELGGGDDRDFIEPRTRDKTADRRVHWPGTQFFIVPKITSI</sequence>
<evidence type="ECO:0000313" key="1">
    <source>
        <dbReference type="EMBL" id="CAG7828172.1"/>
    </source>
</evidence>
<comment type="caution">
    <text evidence="1">The sequence shown here is derived from an EMBL/GenBank/DDBJ whole genome shotgun (WGS) entry which is preliminary data.</text>
</comment>
<proteinExistence type="predicted"/>
<accession>A0A8J2LB49</accession>
<dbReference type="AlphaFoldDB" id="A0A8J2LB49"/>
<gene>
    <name evidence="1" type="ORF">AFUS01_LOCUS38117</name>
</gene>
<evidence type="ECO:0000313" key="2">
    <source>
        <dbReference type="Proteomes" id="UP000708208"/>
    </source>
</evidence>
<reference evidence="1" key="1">
    <citation type="submission" date="2021-06" db="EMBL/GenBank/DDBJ databases">
        <authorList>
            <person name="Hodson N. C."/>
            <person name="Mongue J. A."/>
            <person name="Jaron S. K."/>
        </authorList>
    </citation>
    <scope>NUCLEOTIDE SEQUENCE</scope>
</reference>
<organism evidence="1 2">
    <name type="scientific">Allacma fusca</name>
    <dbReference type="NCBI Taxonomy" id="39272"/>
    <lineage>
        <taxon>Eukaryota</taxon>
        <taxon>Metazoa</taxon>
        <taxon>Ecdysozoa</taxon>
        <taxon>Arthropoda</taxon>
        <taxon>Hexapoda</taxon>
        <taxon>Collembola</taxon>
        <taxon>Symphypleona</taxon>
        <taxon>Sminthuridae</taxon>
        <taxon>Allacma</taxon>
    </lineage>
</organism>
<protein>
    <submittedName>
        <fullName evidence="1">Uncharacterized protein</fullName>
    </submittedName>
</protein>
<keyword evidence="2" id="KW-1185">Reference proteome</keyword>